<organism evidence="1 2">
    <name type="scientific">Kitasatospora paranensis</name>
    <dbReference type="NCBI Taxonomy" id="258053"/>
    <lineage>
        <taxon>Bacteria</taxon>
        <taxon>Bacillati</taxon>
        <taxon>Actinomycetota</taxon>
        <taxon>Actinomycetes</taxon>
        <taxon>Kitasatosporales</taxon>
        <taxon>Streptomycetaceae</taxon>
        <taxon>Kitasatospora</taxon>
    </lineage>
</organism>
<name>A0ABW2FXH2_9ACTN</name>
<dbReference type="Proteomes" id="UP001596435">
    <property type="component" value="Unassembled WGS sequence"/>
</dbReference>
<sequence>MESLRTLLEAVLADGHADLPNEADGTTTLSLEAVIALWAAVRARERADGRPSPRPERAWVVAESGGVVRSVLRVGGHRYRIDVTGRDDALCGVAGCPCPAIGAEPLRTCSDHLDRPGCAPRAGIRDPDGLTAERTRAWRERTDLAREQLLDDEALLARWEAVVEQDVRHPGDCA</sequence>
<dbReference type="EMBL" id="JBHTAJ010000028">
    <property type="protein sequence ID" value="MFC7181170.1"/>
    <property type="molecule type" value="Genomic_DNA"/>
</dbReference>
<accession>A0ABW2FXH2</accession>
<comment type="caution">
    <text evidence="1">The sequence shown here is derived from an EMBL/GenBank/DDBJ whole genome shotgun (WGS) entry which is preliminary data.</text>
</comment>
<evidence type="ECO:0000313" key="2">
    <source>
        <dbReference type="Proteomes" id="UP001596435"/>
    </source>
</evidence>
<protein>
    <recommendedName>
        <fullName evidence="3">SWIM-type domain-containing protein</fullName>
    </recommendedName>
</protein>
<reference evidence="2" key="1">
    <citation type="journal article" date="2019" name="Int. J. Syst. Evol. Microbiol.">
        <title>The Global Catalogue of Microorganisms (GCM) 10K type strain sequencing project: providing services to taxonomists for standard genome sequencing and annotation.</title>
        <authorList>
            <consortium name="The Broad Institute Genomics Platform"/>
            <consortium name="The Broad Institute Genome Sequencing Center for Infectious Disease"/>
            <person name="Wu L."/>
            <person name="Ma J."/>
        </authorList>
    </citation>
    <scope>NUCLEOTIDE SEQUENCE [LARGE SCALE GENOMIC DNA]</scope>
    <source>
        <strain evidence="2">CGMCC 1.12859</strain>
    </source>
</reference>
<keyword evidence="2" id="KW-1185">Reference proteome</keyword>
<evidence type="ECO:0008006" key="3">
    <source>
        <dbReference type="Google" id="ProtNLM"/>
    </source>
</evidence>
<gene>
    <name evidence="1" type="ORF">ACFQMG_16555</name>
</gene>
<evidence type="ECO:0000313" key="1">
    <source>
        <dbReference type="EMBL" id="MFC7181170.1"/>
    </source>
</evidence>
<dbReference type="RefSeq" id="WP_380231383.1">
    <property type="nucleotide sequence ID" value="NZ_JBHSVH010000002.1"/>
</dbReference>
<proteinExistence type="predicted"/>